<dbReference type="InterPro" id="IPR011009">
    <property type="entry name" value="Kinase-like_dom_sf"/>
</dbReference>
<evidence type="ECO:0008006" key="4">
    <source>
        <dbReference type="Google" id="ProtNLM"/>
    </source>
</evidence>
<gene>
    <name evidence="2" type="ORF">PCASD_05365</name>
</gene>
<dbReference type="Proteomes" id="UP000235392">
    <property type="component" value="Unassembled WGS sequence"/>
</dbReference>
<sequence>MKLPPPNSPLIKGSTSNSVPVSVAPSQLAESAAVLPPPSSADLPTELSPSNRCTVRCRRHKVMVVDLDIMRVLGKGCVGKVPMVKYQRPGGNRPSQVYAIRSIKKNYVLSHRELHHTLTEQSVQAF</sequence>
<feature type="compositionally biased region" description="Polar residues" evidence="1">
    <location>
        <begin position="13"/>
        <end position="22"/>
    </location>
</feature>
<evidence type="ECO:0000313" key="2">
    <source>
        <dbReference type="EMBL" id="PLW39264.1"/>
    </source>
</evidence>
<evidence type="ECO:0000313" key="3">
    <source>
        <dbReference type="Proteomes" id="UP000235392"/>
    </source>
</evidence>
<dbReference type="EMBL" id="PGCI01000117">
    <property type="protein sequence ID" value="PLW39264.1"/>
    <property type="molecule type" value="Genomic_DNA"/>
</dbReference>
<proteinExistence type="predicted"/>
<comment type="caution">
    <text evidence="2">The sequence shown here is derived from an EMBL/GenBank/DDBJ whole genome shotgun (WGS) entry which is preliminary data.</text>
</comment>
<dbReference type="SUPFAM" id="SSF56112">
    <property type="entry name" value="Protein kinase-like (PK-like)"/>
    <property type="match status" value="1"/>
</dbReference>
<protein>
    <recommendedName>
        <fullName evidence="4">Protein kinase domain-containing protein</fullName>
    </recommendedName>
</protein>
<accession>A0A2N5UNB6</accession>
<dbReference type="Gene3D" id="3.30.200.20">
    <property type="entry name" value="Phosphorylase Kinase, domain 1"/>
    <property type="match status" value="1"/>
</dbReference>
<feature type="region of interest" description="Disordered" evidence="1">
    <location>
        <begin position="1"/>
        <end position="22"/>
    </location>
</feature>
<dbReference type="AlphaFoldDB" id="A0A2N5UNB6"/>
<organism evidence="2 3">
    <name type="scientific">Puccinia coronata f. sp. avenae</name>
    <dbReference type="NCBI Taxonomy" id="200324"/>
    <lineage>
        <taxon>Eukaryota</taxon>
        <taxon>Fungi</taxon>
        <taxon>Dikarya</taxon>
        <taxon>Basidiomycota</taxon>
        <taxon>Pucciniomycotina</taxon>
        <taxon>Pucciniomycetes</taxon>
        <taxon>Pucciniales</taxon>
        <taxon>Pucciniaceae</taxon>
        <taxon>Puccinia</taxon>
    </lineage>
</organism>
<name>A0A2N5UNB6_9BASI</name>
<evidence type="ECO:0000256" key="1">
    <source>
        <dbReference type="SAM" id="MobiDB-lite"/>
    </source>
</evidence>
<reference evidence="2 3" key="1">
    <citation type="submission" date="2017-11" db="EMBL/GenBank/DDBJ databases">
        <title>De novo assembly and phasing of dikaryotic genomes from two isolates of Puccinia coronata f. sp. avenae, the causal agent of oat crown rust.</title>
        <authorList>
            <person name="Miller M.E."/>
            <person name="Zhang Y."/>
            <person name="Omidvar V."/>
            <person name="Sperschneider J."/>
            <person name="Schwessinger B."/>
            <person name="Raley C."/>
            <person name="Palmer J.M."/>
            <person name="Garnica D."/>
            <person name="Upadhyaya N."/>
            <person name="Rathjen J."/>
            <person name="Taylor J.M."/>
            <person name="Park R.F."/>
            <person name="Dodds P.N."/>
            <person name="Hirsch C.D."/>
            <person name="Kianian S.F."/>
            <person name="Figueroa M."/>
        </authorList>
    </citation>
    <scope>NUCLEOTIDE SEQUENCE [LARGE SCALE GENOMIC DNA]</scope>
    <source>
        <strain evidence="2">12SD80</strain>
    </source>
</reference>